<evidence type="ECO:0000313" key="2">
    <source>
        <dbReference type="Proteomes" id="UP001160483"/>
    </source>
</evidence>
<organism evidence="1 2">
    <name type="scientific">Peronospora belbahrii</name>
    <dbReference type="NCBI Taxonomy" id="622444"/>
    <lineage>
        <taxon>Eukaryota</taxon>
        <taxon>Sar</taxon>
        <taxon>Stramenopiles</taxon>
        <taxon>Oomycota</taxon>
        <taxon>Peronosporomycetes</taxon>
        <taxon>Peronosporales</taxon>
        <taxon>Peronosporaceae</taxon>
        <taxon>Peronospora</taxon>
    </lineage>
</organism>
<dbReference type="EMBL" id="CAKKTJ010000193">
    <property type="protein sequence ID" value="CAH0477747.1"/>
    <property type="molecule type" value="Genomic_DNA"/>
</dbReference>
<protein>
    <submittedName>
        <fullName evidence="1">Uncharacterized protein</fullName>
    </submittedName>
</protein>
<proteinExistence type="predicted"/>
<dbReference type="Gene3D" id="3.40.50.1820">
    <property type="entry name" value="alpha/beta hydrolase"/>
    <property type="match status" value="1"/>
</dbReference>
<comment type="caution">
    <text evidence="1">The sequence shown here is derived from an EMBL/GenBank/DDBJ whole genome shotgun (WGS) entry which is preliminary data.</text>
</comment>
<dbReference type="Proteomes" id="UP001160483">
    <property type="component" value="Unassembled WGS sequence"/>
</dbReference>
<gene>
    <name evidence="1" type="ORF">PBS003_LOCUS4480</name>
</gene>
<dbReference type="AlphaFoldDB" id="A0AAU9L0B8"/>
<name>A0AAU9L0B8_9STRA</name>
<dbReference type="InterPro" id="IPR029058">
    <property type="entry name" value="AB_hydrolase_fold"/>
</dbReference>
<sequence>MDQRGTGRSTLLDCVAAQVDFTKSLDPLDVPDSSDLATFIFEFTNEANTFVYAYGYGTKVAESLMQVGPSKVTGYVLDSIAATLGAPRDKTAYYSDRDTNHGEVGNAFLALCATSSDCSKYLWRKACLTLFKIY</sequence>
<accession>A0AAU9L0B8</accession>
<evidence type="ECO:0000313" key="1">
    <source>
        <dbReference type="EMBL" id="CAH0477747.1"/>
    </source>
</evidence>
<reference evidence="1" key="1">
    <citation type="submission" date="2021-11" db="EMBL/GenBank/DDBJ databases">
        <authorList>
            <person name="Islam A."/>
            <person name="Islam S."/>
            <person name="Flora M.S."/>
            <person name="Rahman M."/>
            <person name="Ziaur R.M."/>
            <person name="Epstein J.H."/>
            <person name="Hassan M."/>
            <person name="Klassen M."/>
            <person name="Woodard K."/>
            <person name="Webb A."/>
            <person name="Webby R.J."/>
            <person name="El Zowalaty M.E."/>
        </authorList>
    </citation>
    <scope>NUCLEOTIDE SEQUENCE</scope>
    <source>
        <strain evidence="1">Pbs3</strain>
    </source>
</reference>